<keyword evidence="1" id="KW-0472">Membrane</keyword>
<feature type="non-terminal residue" evidence="2">
    <location>
        <position position="93"/>
    </location>
</feature>
<evidence type="ECO:0000313" key="3">
    <source>
        <dbReference type="Proteomes" id="UP001189429"/>
    </source>
</evidence>
<dbReference type="EMBL" id="CAUYUJ010003507">
    <property type="protein sequence ID" value="CAK0805613.1"/>
    <property type="molecule type" value="Genomic_DNA"/>
</dbReference>
<keyword evidence="3" id="KW-1185">Reference proteome</keyword>
<gene>
    <name evidence="2" type="ORF">PCOR1329_LOCUS12083</name>
</gene>
<protein>
    <submittedName>
        <fullName evidence="2">Uncharacterized protein</fullName>
    </submittedName>
</protein>
<proteinExistence type="predicted"/>
<accession>A0ABN9QPT8</accession>
<evidence type="ECO:0000313" key="2">
    <source>
        <dbReference type="EMBL" id="CAK0805613.1"/>
    </source>
</evidence>
<reference evidence="2" key="1">
    <citation type="submission" date="2023-10" db="EMBL/GenBank/DDBJ databases">
        <authorList>
            <person name="Chen Y."/>
            <person name="Shah S."/>
            <person name="Dougan E. K."/>
            <person name="Thang M."/>
            <person name="Chan C."/>
        </authorList>
    </citation>
    <scope>NUCLEOTIDE SEQUENCE [LARGE SCALE GENOMIC DNA]</scope>
</reference>
<name>A0ABN9QPT8_9DINO</name>
<evidence type="ECO:0000256" key="1">
    <source>
        <dbReference type="SAM" id="Phobius"/>
    </source>
</evidence>
<keyword evidence="1" id="KW-0812">Transmembrane</keyword>
<keyword evidence="1" id="KW-1133">Transmembrane helix</keyword>
<dbReference type="Proteomes" id="UP001189429">
    <property type="component" value="Unassembled WGS sequence"/>
</dbReference>
<sequence>MAEATRRAAECGLRGDDVTFNSVLETAPGMLQIAQKNSCNLTPWATRFFFVHTYYVYTYVFYMFVLAFYKGYALEYPASTRWMEMALIMTLPL</sequence>
<organism evidence="2 3">
    <name type="scientific">Prorocentrum cordatum</name>
    <dbReference type="NCBI Taxonomy" id="2364126"/>
    <lineage>
        <taxon>Eukaryota</taxon>
        <taxon>Sar</taxon>
        <taxon>Alveolata</taxon>
        <taxon>Dinophyceae</taxon>
        <taxon>Prorocentrales</taxon>
        <taxon>Prorocentraceae</taxon>
        <taxon>Prorocentrum</taxon>
    </lineage>
</organism>
<feature type="transmembrane region" description="Helical" evidence="1">
    <location>
        <begin position="54"/>
        <end position="73"/>
    </location>
</feature>
<comment type="caution">
    <text evidence="2">The sequence shown here is derived from an EMBL/GenBank/DDBJ whole genome shotgun (WGS) entry which is preliminary data.</text>
</comment>